<dbReference type="Proteomes" id="UP000774130">
    <property type="component" value="Unassembled WGS sequence"/>
</dbReference>
<dbReference type="Pfam" id="PF01551">
    <property type="entry name" value="Peptidase_M23"/>
    <property type="match status" value="1"/>
</dbReference>
<reference evidence="3 4" key="1">
    <citation type="submission" date="2021-06" db="EMBL/GenBank/DDBJ databases">
        <title>Enterococcus alishanensis sp. nov., a novel lactic acid bacterium isolated from fresh coffee beans.</title>
        <authorList>
            <person name="Chen Y.-S."/>
        </authorList>
    </citation>
    <scope>NUCLEOTIDE SEQUENCE [LARGE SCALE GENOMIC DNA]</scope>
    <source>
        <strain evidence="3 4">ALS3</strain>
    </source>
</reference>
<dbReference type="PANTHER" id="PTHR21666:SF270">
    <property type="entry name" value="MUREIN HYDROLASE ACTIVATOR ENVC"/>
    <property type="match status" value="1"/>
</dbReference>
<dbReference type="CDD" id="cd12797">
    <property type="entry name" value="M23_peptidase"/>
    <property type="match status" value="1"/>
</dbReference>
<evidence type="ECO:0000256" key="1">
    <source>
        <dbReference type="SAM" id="Phobius"/>
    </source>
</evidence>
<gene>
    <name evidence="3" type="ORF">KUA55_10005</name>
</gene>
<feature type="domain" description="M23ase beta-sheet core" evidence="2">
    <location>
        <begin position="140"/>
        <end position="238"/>
    </location>
</feature>
<keyword evidence="4" id="KW-1185">Reference proteome</keyword>
<dbReference type="PANTHER" id="PTHR21666">
    <property type="entry name" value="PEPTIDASE-RELATED"/>
    <property type="match status" value="1"/>
</dbReference>
<name>A0ABS6TDQ3_9ENTE</name>
<keyword evidence="1" id="KW-0472">Membrane</keyword>
<comment type="caution">
    <text evidence="3">The sequence shown here is derived from an EMBL/GenBank/DDBJ whole genome shotgun (WGS) entry which is preliminary data.</text>
</comment>
<dbReference type="InterPro" id="IPR016047">
    <property type="entry name" value="M23ase_b-sheet_dom"/>
</dbReference>
<dbReference type="EMBL" id="JAHUZB010000003">
    <property type="protein sequence ID" value="MBV7391017.1"/>
    <property type="molecule type" value="Genomic_DNA"/>
</dbReference>
<sequence length="286" mass="32907">MRKIVQMSSKLKWLGLLGLPSLFSEGYLWKLLWLFWLFGLIELIFALPIMVQSLRQIVGIFICEYKNKPRPDKDNFIPKVKYSLPFKNSWVVLNGGVTKEFSHSWAVNSQRYAYDFVMMDQKGNSHSGNFKNKHNYFCYDQEILAPADGMVVAVKNDCRDSRILGEGQTDPIIKDIRGNYIVIQHAENEYSCVAHLKPQSILVTVGEKVERKQLIALCGNTGNSSEPHLHFQLQNGKSFFNAAGLPIYFAAVERWQQPNYHFFDRRSTSESSKFLIRGMGVRNKVQ</sequence>
<evidence type="ECO:0000313" key="3">
    <source>
        <dbReference type="EMBL" id="MBV7391017.1"/>
    </source>
</evidence>
<keyword evidence="1" id="KW-0812">Transmembrane</keyword>
<evidence type="ECO:0000259" key="2">
    <source>
        <dbReference type="Pfam" id="PF01551"/>
    </source>
</evidence>
<evidence type="ECO:0000313" key="4">
    <source>
        <dbReference type="Proteomes" id="UP000774130"/>
    </source>
</evidence>
<accession>A0ABS6TDQ3</accession>
<dbReference type="InterPro" id="IPR050570">
    <property type="entry name" value="Cell_wall_metabolism_enzyme"/>
</dbReference>
<feature type="transmembrane region" description="Helical" evidence="1">
    <location>
        <begin position="34"/>
        <end position="51"/>
    </location>
</feature>
<dbReference type="RefSeq" id="WP_218326046.1">
    <property type="nucleotide sequence ID" value="NZ_JAHUZB010000003.1"/>
</dbReference>
<organism evidence="3 4">
    <name type="scientific">Enterococcus alishanensis</name>
    <dbReference type="NCBI Taxonomy" id="1303817"/>
    <lineage>
        <taxon>Bacteria</taxon>
        <taxon>Bacillati</taxon>
        <taxon>Bacillota</taxon>
        <taxon>Bacilli</taxon>
        <taxon>Lactobacillales</taxon>
        <taxon>Enterococcaceae</taxon>
        <taxon>Enterococcus</taxon>
    </lineage>
</organism>
<keyword evidence="1" id="KW-1133">Transmembrane helix</keyword>
<proteinExistence type="predicted"/>
<protein>
    <submittedName>
        <fullName evidence="3">M23 family metallopeptidase</fullName>
    </submittedName>
</protein>